<evidence type="ECO:0000259" key="1">
    <source>
        <dbReference type="Pfam" id="PF18925"/>
    </source>
</evidence>
<gene>
    <name evidence="2" type="ORF">OS133_07100</name>
    <name evidence="3" type="ORF">OS134_11055</name>
</gene>
<feature type="domain" description="DUF5675" evidence="1">
    <location>
        <begin position="8"/>
        <end position="129"/>
    </location>
</feature>
<dbReference type="Pfam" id="PF18925">
    <property type="entry name" value="DUF5675"/>
    <property type="match status" value="1"/>
</dbReference>
<evidence type="ECO:0000313" key="2">
    <source>
        <dbReference type="EMBL" id="MDR8523456.1"/>
    </source>
</evidence>
<proteinExistence type="predicted"/>
<name>A0AAW8NLA0_9GAMM</name>
<evidence type="ECO:0000313" key="4">
    <source>
        <dbReference type="Proteomes" id="UP001259340"/>
    </source>
</evidence>
<evidence type="ECO:0000313" key="5">
    <source>
        <dbReference type="Proteomes" id="UP001271263"/>
    </source>
</evidence>
<keyword evidence="5" id="KW-1185">Reference proteome</keyword>
<evidence type="ECO:0000313" key="3">
    <source>
        <dbReference type="EMBL" id="MDW4824596.1"/>
    </source>
</evidence>
<dbReference type="AlphaFoldDB" id="A0AAW8NLA0"/>
<dbReference type="Proteomes" id="UP001259340">
    <property type="component" value="Unassembled WGS sequence"/>
</dbReference>
<dbReference type="RefSeq" id="WP_310654422.1">
    <property type="nucleotide sequence ID" value="NZ_JAPMLA010000009.1"/>
</dbReference>
<reference evidence="3 5" key="1">
    <citation type="journal article" date="2022" name="bioRxiv">
        <title>Prophages regulate Shewanella fidelis 3313 motility and biofilm formation: implications for gut colonization dynamics in Ciona robusta.</title>
        <authorList>
            <person name="Natarajan O."/>
            <person name="Gibboney S.L."/>
            <person name="Young M.N."/>
            <person name="Lim S.J."/>
            <person name="Pluta N."/>
            <person name="Atkinson C.G."/>
            <person name="Leigh B.A."/>
            <person name="Liberti A."/>
            <person name="Kees E.D."/>
            <person name="Breitbart M."/>
            <person name="Gralnick J.A."/>
            <person name="Dishaw L.J."/>
        </authorList>
    </citation>
    <scope>NUCLEOTIDE SEQUENCE [LARGE SCALE GENOMIC DNA]</scope>
    <source>
        <strain evidence="3 5">JG4066</strain>
    </source>
</reference>
<dbReference type="Proteomes" id="UP001271263">
    <property type="component" value="Unassembled WGS sequence"/>
</dbReference>
<dbReference type="InterPro" id="IPR043732">
    <property type="entry name" value="DUF5675"/>
</dbReference>
<sequence>MPVQKLTLYRRYFKHGTFGELKDAGGNTVAVTVECPWLNNQKGKSCIPEGMYQIQRHQSPSKGVCLAITAPTLGVTLYGPSQRTHCLTHVANRVSELQGCIAPGETFGVIGQEWGVLQSRNALEQLLGLVGEQSCTLEIRGQ</sequence>
<dbReference type="EMBL" id="JAPMLD010000003">
    <property type="protein sequence ID" value="MDW4824596.1"/>
    <property type="molecule type" value="Genomic_DNA"/>
</dbReference>
<organism evidence="2 4">
    <name type="scientific">Shewanella fidelis</name>
    <dbReference type="NCBI Taxonomy" id="173509"/>
    <lineage>
        <taxon>Bacteria</taxon>
        <taxon>Pseudomonadati</taxon>
        <taxon>Pseudomonadota</taxon>
        <taxon>Gammaproteobacteria</taxon>
        <taxon>Alteromonadales</taxon>
        <taxon>Shewanellaceae</taxon>
        <taxon>Shewanella</taxon>
    </lineage>
</organism>
<comment type="caution">
    <text evidence="2">The sequence shown here is derived from an EMBL/GenBank/DDBJ whole genome shotgun (WGS) entry which is preliminary data.</text>
</comment>
<reference evidence="2" key="2">
    <citation type="submission" date="2022-11" db="EMBL/GenBank/DDBJ databases">
        <title>Prophages regulate Shewanella fidelis motility and biofilm formation: implications for gut colonization dynamics in Ciona robusta.</title>
        <authorList>
            <person name="Natarajan O."/>
            <person name="Gibboney S.L."/>
            <person name="Young M.N."/>
            <person name="Lim S.J."/>
            <person name="Pluta N."/>
            <person name="Atkinson C.G.F."/>
            <person name="Leigh B.A."/>
            <person name="Liberti A."/>
            <person name="Kees E."/>
            <person name="Breitbart M."/>
            <person name="Gralnick J."/>
            <person name="Dishaw L.J."/>
        </authorList>
    </citation>
    <scope>NUCLEOTIDE SEQUENCE</scope>
    <source>
        <strain evidence="2">3313</strain>
    </source>
</reference>
<protein>
    <submittedName>
        <fullName evidence="2">DUF5675 family protein</fullName>
    </submittedName>
</protein>
<accession>A0AAW8NLA0</accession>
<dbReference type="EMBL" id="JAPMLE010000001">
    <property type="protein sequence ID" value="MDR8523456.1"/>
    <property type="molecule type" value="Genomic_DNA"/>
</dbReference>